<reference evidence="2 3" key="1">
    <citation type="submission" date="2018-06" db="EMBL/GenBank/DDBJ databases">
        <title>Genomic Encyclopedia of Archaeal and Bacterial Type Strains, Phase II (KMG-II): from individual species to whole genera.</title>
        <authorList>
            <person name="Goeker M."/>
        </authorList>
    </citation>
    <scope>NUCLEOTIDE SEQUENCE [LARGE SCALE GENOMIC DNA]</scope>
    <source>
        <strain evidence="2 3">DSM 24525</strain>
    </source>
</reference>
<dbReference type="Gene3D" id="3.40.47.10">
    <property type="match status" value="1"/>
</dbReference>
<keyword evidence="2" id="KW-0808">Transferase</keyword>
<dbReference type="PANTHER" id="PTHR42870">
    <property type="entry name" value="ACETYL-COA C-ACETYLTRANSFERASE"/>
    <property type="match status" value="1"/>
</dbReference>
<dbReference type="NCBIfam" id="NF006010">
    <property type="entry name" value="PRK08142.1"/>
    <property type="match status" value="1"/>
</dbReference>
<name>A0A2W7IVR7_9PROT</name>
<evidence type="ECO:0000313" key="3">
    <source>
        <dbReference type="Proteomes" id="UP000249688"/>
    </source>
</evidence>
<proteinExistence type="predicted"/>
<evidence type="ECO:0000259" key="1">
    <source>
        <dbReference type="Pfam" id="PF22691"/>
    </source>
</evidence>
<protein>
    <submittedName>
        <fullName evidence="2">Acetyl-CoA C-acetyltransferase</fullName>
    </submittedName>
</protein>
<sequence>MSLRGTACIVGAFEHPTRKADDRSVAQLHADVAWGALQDAGLAKDDIDGYFCAGDAPGMGPVNMADYLGLEKLRHADSTDFGGSSYLAHVAHAAAAIAAGRCNVALITLAGRPRAEAMATGTAPRSWGVNVPDDPFEIPMGRTVAGAYGLCAMRHMHEFGTTSEQLAWIKVAASHHAFHNPNAMLKKKVTVEDVVNSPLVADPLHRLDCCVISDGGGALIVTRPEIAKTLKRPLISVRGTGEMIKHQAGGTIDLTYSGARASGAAAFAEAGVTPADIRYASIYDSFTITVLIQLEDLGFCEKGRGGAFVADGNLISGVGRLAFNTDGGGLCNNHPANRGGMTKIIEAVRQLRGEAHPAVQVPDLTLALAHGTGGLLGTRHGSATLILERL</sequence>
<dbReference type="SUPFAM" id="SSF53901">
    <property type="entry name" value="Thiolase-like"/>
    <property type="match status" value="2"/>
</dbReference>
<gene>
    <name evidence="2" type="ORF">C8P66_10255</name>
</gene>
<feature type="domain" description="Thiolase C-terminal" evidence="1">
    <location>
        <begin position="251"/>
        <end position="388"/>
    </location>
</feature>
<dbReference type="Pfam" id="PF22691">
    <property type="entry name" value="Thiolase_C_1"/>
    <property type="match status" value="1"/>
</dbReference>
<keyword evidence="3" id="KW-1185">Reference proteome</keyword>
<accession>A0A2W7IVR7</accession>
<dbReference type="InterPro" id="IPR055140">
    <property type="entry name" value="Thiolase_C_2"/>
</dbReference>
<dbReference type="InterPro" id="IPR016039">
    <property type="entry name" value="Thiolase-like"/>
</dbReference>
<dbReference type="CDD" id="cd00829">
    <property type="entry name" value="SCP-x_thiolase"/>
    <property type="match status" value="1"/>
</dbReference>
<dbReference type="RefSeq" id="WP_111396526.1">
    <property type="nucleotide sequence ID" value="NZ_QKYU01000002.1"/>
</dbReference>
<dbReference type="AlphaFoldDB" id="A0A2W7IVR7"/>
<dbReference type="PIRSF" id="PIRSF000429">
    <property type="entry name" value="Ac-CoA_Ac_transf"/>
    <property type="match status" value="1"/>
</dbReference>
<dbReference type="OrthoDB" id="9790314at2"/>
<dbReference type="PANTHER" id="PTHR42870:SF1">
    <property type="entry name" value="NON-SPECIFIC LIPID-TRANSFER PROTEIN-LIKE 2"/>
    <property type="match status" value="1"/>
</dbReference>
<dbReference type="Proteomes" id="UP000249688">
    <property type="component" value="Unassembled WGS sequence"/>
</dbReference>
<evidence type="ECO:0000313" key="2">
    <source>
        <dbReference type="EMBL" id="PZW50367.1"/>
    </source>
</evidence>
<dbReference type="EMBL" id="QKYU01000002">
    <property type="protein sequence ID" value="PZW50367.1"/>
    <property type="molecule type" value="Genomic_DNA"/>
</dbReference>
<dbReference type="InterPro" id="IPR002155">
    <property type="entry name" value="Thiolase"/>
</dbReference>
<comment type="caution">
    <text evidence="2">The sequence shown here is derived from an EMBL/GenBank/DDBJ whole genome shotgun (WGS) entry which is preliminary data.</text>
</comment>
<organism evidence="2 3">
    <name type="scientific">Humitalea rosea</name>
    <dbReference type="NCBI Taxonomy" id="990373"/>
    <lineage>
        <taxon>Bacteria</taxon>
        <taxon>Pseudomonadati</taxon>
        <taxon>Pseudomonadota</taxon>
        <taxon>Alphaproteobacteria</taxon>
        <taxon>Acetobacterales</taxon>
        <taxon>Roseomonadaceae</taxon>
        <taxon>Humitalea</taxon>
    </lineage>
</organism>
<dbReference type="GO" id="GO:0003988">
    <property type="term" value="F:acetyl-CoA C-acyltransferase activity"/>
    <property type="evidence" value="ECO:0007669"/>
    <property type="project" value="UniProtKB-ARBA"/>
</dbReference>